<dbReference type="PANTHER" id="PTHR35579:SF6">
    <property type="entry name" value="DUF324 DOMAIN-CONTAINING PROTEIN"/>
    <property type="match status" value="1"/>
</dbReference>
<dbReference type="AlphaFoldDB" id="A0A426U9H6"/>
<organism evidence="3 4">
    <name type="scientific">Candidatus Viridilinea halotolerans</name>
    <dbReference type="NCBI Taxonomy" id="2491704"/>
    <lineage>
        <taxon>Bacteria</taxon>
        <taxon>Bacillati</taxon>
        <taxon>Chloroflexota</taxon>
        <taxon>Chloroflexia</taxon>
        <taxon>Chloroflexales</taxon>
        <taxon>Chloroflexineae</taxon>
        <taxon>Oscillochloridaceae</taxon>
        <taxon>Candidatus Viridilinea</taxon>
    </lineage>
</organism>
<dbReference type="EMBL" id="RSAS01000090">
    <property type="protein sequence ID" value="RRR76902.1"/>
    <property type="molecule type" value="Genomic_DNA"/>
</dbReference>
<feature type="domain" description="CRISPR type III-associated protein" evidence="2">
    <location>
        <begin position="259"/>
        <end position="432"/>
    </location>
</feature>
<dbReference type="InterPro" id="IPR052216">
    <property type="entry name" value="CRISPR_Csm3_endoribonuclease"/>
</dbReference>
<dbReference type="Pfam" id="PF03787">
    <property type="entry name" value="RAMPs"/>
    <property type="match status" value="2"/>
</dbReference>
<dbReference type="CDD" id="cd09726">
    <property type="entry name" value="RAMP_I_III"/>
    <property type="match status" value="2"/>
</dbReference>
<feature type="domain" description="CRISPR type III-associated protein" evidence="2">
    <location>
        <begin position="24"/>
        <end position="200"/>
    </location>
</feature>
<protein>
    <recommendedName>
        <fullName evidence="2">CRISPR type III-associated protein domain-containing protein</fullName>
    </recommendedName>
</protein>
<reference evidence="3 4" key="1">
    <citation type="submission" date="2018-12" db="EMBL/GenBank/DDBJ databases">
        <title>Genome Sequence of Candidatus Viridilinea halotolerans isolated from saline sulfide-rich spring.</title>
        <authorList>
            <person name="Grouzdev D.S."/>
            <person name="Burganskaya E.I."/>
            <person name="Krutkina M.S."/>
            <person name="Sukhacheva M.V."/>
            <person name="Gorlenko V.M."/>
        </authorList>
    </citation>
    <scope>NUCLEOTIDE SEQUENCE [LARGE SCALE GENOMIC DNA]</scope>
    <source>
        <strain evidence="3">Chok-6</strain>
    </source>
</reference>
<accession>A0A426U9H6</accession>
<evidence type="ECO:0000259" key="2">
    <source>
        <dbReference type="Pfam" id="PF03787"/>
    </source>
</evidence>
<dbReference type="Proteomes" id="UP000280307">
    <property type="component" value="Unassembled WGS sequence"/>
</dbReference>
<evidence type="ECO:0000256" key="1">
    <source>
        <dbReference type="ARBA" id="ARBA00023118"/>
    </source>
</evidence>
<dbReference type="PANTHER" id="PTHR35579">
    <property type="entry name" value="CRISPR SYSTEM CMS ENDORIBONUCLEASE CSM3"/>
    <property type="match status" value="1"/>
</dbReference>
<dbReference type="GO" id="GO:0051607">
    <property type="term" value="P:defense response to virus"/>
    <property type="evidence" value="ECO:0007669"/>
    <property type="project" value="UniProtKB-KW"/>
</dbReference>
<sequence length="482" mass="52451">MKQAYQAQWHASREVATRLVVTGTLVLTSPAHLGNGDRGAHVDLPILRDTLEDLPLLQGSSLAGALRNYLLAYEQGFQQPEVRGAKRMGLAELLFGGVKGDSEGEQSPLIIDDALADFTLAEIRDGVRIDGKTRTAQNDFKYDLEVLPPGTHFPLRFELLLPEEGDQATKLRASLALALDGLQRGEIALGARKSRGYGRCAVATWQVVEYDLRHSHEDLLAWLSAEHPDWGYQPAQVHNSLGVHAQREDKRKIFRIAATFELATPLLIRSAEPLNDGDHQPDVVHLRDGTGQPIISGTSLAGVLRARAKRILTTVAAGQEEAILNSLFGRDMHKRSANEQPSASRLIVHEAQIAGGRTLVQNRVAIDRFTGGAYDTALFSEAPQVGGTVTLTLSIHNPSDADKGLLLLLLKDLWTGDLPIGGTSSVGRGRLRGCKATIHDTGQPERKIVSDEGQLKLPTEARTVFESYVVALQKAKERSSEA</sequence>
<evidence type="ECO:0000313" key="3">
    <source>
        <dbReference type="EMBL" id="RRR76902.1"/>
    </source>
</evidence>
<keyword evidence="1" id="KW-0051">Antiviral defense</keyword>
<dbReference type="InterPro" id="IPR005537">
    <property type="entry name" value="RAMP_III_fam"/>
</dbReference>
<name>A0A426U9H6_9CHLR</name>
<proteinExistence type="predicted"/>
<gene>
    <name evidence="3" type="ORF">EI684_02235</name>
</gene>
<comment type="caution">
    <text evidence="3">The sequence shown here is derived from an EMBL/GenBank/DDBJ whole genome shotgun (WGS) entry which is preliminary data.</text>
</comment>
<evidence type="ECO:0000313" key="4">
    <source>
        <dbReference type="Proteomes" id="UP000280307"/>
    </source>
</evidence>